<dbReference type="Gene3D" id="3.20.20.100">
    <property type="entry name" value="NADP-dependent oxidoreductase domain"/>
    <property type="match status" value="1"/>
</dbReference>
<evidence type="ECO:0000259" key="1">
    <source>
        <dbReference type="Pfam" id="PF00248"/>
    </source>
</evidence>
<dbReference type="InterPro" id="IPR036812">
    <property type="entry name" value="NAD(P)_OxRdtase_dom_sf"/>
</dbReference>
<proteinExistence type="predicted"/>
<reference evidence="2" key="1">
    <citation type="submission" date="2021-04" db="EMBL/GenBank/DDBJ databases">
        <title>Saccharothrix algeriensis WGS.</title>
        <authorList>
            <person name="Stuskova K."/>
            <person name="Hakalova E."/>
            <person name="Tebbal A.B."/>
            <person name="Eichmeier A."/>
        </authorList>
    </citation>
    <scope>NUCLEOTIDE SEQUENCE</scope>
    <source>
        <strain evidence="2">NRRL B-24137</strain>
    </source>
</reference>
<dbReference type="AlphaFoldDB" id="A0A8T8HYZ2"/>
<dbReference type="Pfam" id="PF00248">
    <property type="entry name" value="Aldo_ket_red"/>
    <property type="match status" value="1"/>
</dbReference>
<dbReference type="InterPro" id="IPR023210">
    <property type="entry name" value="NADP_OxRdtase_dom"/>
</dbReference>
<name>A0A8T8HYZ2_9PSEU</name>
<dbReference type="PANTHER" id="PTHR43312:SF1">
    <property type="entry name" value="NADP-DEPENDENT OXIDOREDUCTASE DOMAIN-CONTAINING PROTEIN"/>
    <property type="match status" value="1"/>
</dbReference>
<sequence length="272" mass="29283">MRAACHAVLDAAYERGVRRVDAARSYGRAEEFLARWPADRGHRDVRVSGKWDYEHVAGRRRDAPTHEVKEHSPAAFARQWRETEALLGAHVGLYQVHPLTEDSPLFGDPELLTALGRLRDSGVRPGFSTSGPRQAAAVRRALGLEVEGRRLFEAVQATWNVLETSAAPGLAWAHESGAEVSVKEGLANGRLALDPPREVRDPAARHGVGPDAVAPAAVRAQPWADVVLSGAAGVDQPVADLAARVVDLASGGFDLAEEPERYRATRAALPQG</sequence>
<dbReference type="EMBL" id="CP072788">
    <property type="protein sequence ID" value="QTR03815.1"/>
    <property type="molecule type" value="Genomic_DNA"/>
</dbReference>
<protein>
    <submittedName>
        <fullName evidence="2">Aldo/keto reductase</fullName>
    </submittedName>
</protein>
<accession>A0A8T8HYZ2</accession>
<dbReference type="PANTHER" id="PTHR43312">
    <property type="entry name" value="D-THREO-ALDOSE 1-DEHYDROGENASE"/>
    <property type="match status" value="1"/>
</dbReference>
<feature type="domain" description="NADP-dependent oxidoreductase" evidence="1">
    <location>
        <begin position="7"/>
        <end position="189"/>
    </location>
</feature>
<dbReference type="SUPFAM" id="SSF51430">
    <property type="entry name" value="NAD(P)-linked oxidoreductase"/>
    <property type="match status" value="1"/>
</dbReference>
<organism evidence="2 3">
    <name type="scientific">Saccharothrix algeriensis</name>
    <dbReference type="NCBI Taxonomy" id="173560"/>
    <lineage>
        <taxon>Bacteria</taxon>
        <taxon>Bacillati</taxon>
        <taxon>Actinomycetota</taxon>
        <taxon>Actinomycetes</taxon>
        <taxon>Pseudonocardiales</taxon>
        <taxon>Pseudonocardiaceae</taxon>
        <taxon>Saccharothrix</taxon>
    </lineage>
</organism>
<gene>
    <name evidence="2" type="ORF">J7S33_01875</name>
</gene>
<evidence type="ECO:0000313" key="2">
    <source>
        <dbReference type="EMBL" id="QTR03815.1"/>
    </source>
</evidence>
<dbReference type="Proteomes" id="UP000671828">
    <property type="component" value="Chromosome"/>
</dbReference>
<evidence type="ECO:0000313" key="3">
    <source>
        <dbReference type="Proteomes" id="UP000671828"/>
    </source>
</evidence>
<dbReference type="InterPro" id="IPR053135">
    <property type="entry name" value="AKR2_Oxidoreductase"/>
</dbReference>